<evidence type="ECO:0000256" key="1">
    <source>
        <dbReference type="ARBA" id="ARBA00022801"/>
    </source>
</evidence>
<name>A0A2W2DKN4_9ACTN</name>
<sequence length="412" mass="44255">MLVAADLVAFLVLVAPVPRPARHAAALAASAAVAQVLAEGARWPMAPAYALAAVLTAAWLWRGALRGRWAIAAGLAVAVALPLVLPVFRFPRPSGPYGIGTLTYHWTDDRPELLGPDPAARRELMVQIWYPARPDPSAPRVRYVEDPAVLAAVAGLGGTPELTFQHLRHVTTNAVAAAPAVPGRHPVLLFLEGALGFRQMNTFQVEELVSQLHGRAFPDGMIPHLARDVPFVLDRLAALDRSDRVLAGRLDLGRAGAFGVSLGGIVTGQACRLEPRLRACLIMDAALTADVVRSGLDRPTLWLTRDAATMRREGWDDAEVAQHQDTMRAVHDRLPSAGYLVFVPDAYHGDFTDVPAWSPLVRLLGFAGPVGADRARAVVNAYTLGFFDRHLKGVPAPALDTPPDPGVRVESR</sequence>
<dbReference type="SUPFAM" id="SSF53474">
    <property type="entry name" value="alpha/beta-Hydrolases"/>
    <property type="match status" value="1"/>
</dbReference>
<evidence type="ECO:0000313" key="6">
    <source>
        <dbReference type="Proteomes" id="UP000249304"/>
    </source>
</evidence>
<dbReference type="PANTHER" id="PTHR10272:SF0">
    <property type="entry name" value="PLATELET-ACTIVATING FACTOR ACETYLHYDROLASE"/>
    <property type="match status" value="1"/>
</dbReference>
<dbReference type="EMBL" id="POUD01000184">
    <property type="protein sequence ID" value="PZG12506.1"/>
    <property type="molecule type" value="Genomic_DNA"/>
</dbReference>
<protein>
    <submittedName>
        <fullName evidence="5">Carboxylic ester hydrolase</fullName>
    </submittedName>
</protein>
<gene>
    <name evidence="5" type="ORF">C1J01_32615</name>
</gene>
<dbReference type="PANTHER" id="PTHR10272">
    <property type="entry name" value="PLATELET-ACTIVATING FACTOR ACETYLHYDROLASE"/>
    <property type="match status" value="1"/>
</dbReference>
<dbReference type="InterPro" id="IPR029058">
    <property type="entry name" value="AB_hydrolase_fold"/>
</dbReference>
<keyword evidence="4" id="KW-1133">Transmembrane helix</keyword>
<accession>A0A2W2DKN4</accession>
<proteinExistence type="predicted"/>
<evidence type="ECO:0000256" key="3">
    <source>
        <dbReference type="ARBA" id="ARBA00023098"/>
    </source>
</evidence>
<evidence type="ECO:0000256" key="2">
    <source>
        <dbReference type="ARBA" id="ARBA00022963"/>
    </source>
</evidence>
<dbReference type="Gene3D" id="3.40.50.1820">
    <property type="entry name" value="alpha/beta hydrolase"/>
    <property type="match status" value="2"/>
</dbReference>
<keyword evidence="1 5" id="KW-0378">Hydrolase</keyword>
<keyword evidence="2" id="KW-0442">Lipid degradation</keyword>
<reference evidence="5 6" key="1">
    <citation type="submission" date="2018-01" db="EMBL/GenBank/DDBJ databases">
        <title>Draft genome sequence of Nonomuraea sp. KC333.</title>
        <authorList>
            <person name="Sahin N."/>
            <person name="Saygin H."/>
            <person name="Ay H."/>
        </authorList>
    </citation>
    <scope>NUCLEOTIDE SEQUENCE [LARGE SCALE GENOMIC DNA]</scope>
    <source>
        <strain evidence="5 6">KC333</strain>
    </source>
</reference>
<dbReference type="GO" id="GO:0003847">
    <property type="term" value="F:1-alkyl-2-acetylglycerophosphocholine esterase activity"/>
    <property type="evidence" value="ECO:0007669"/>
    <property type="project" value="TreeGrafter"/>
</dbReference>
<organism evidence="5 6">
    <name type="scientific">Nonomuraea aridisoli</name>
    <dbReference type="NCBI Taxonomy" id="2070368"/>
    <lineage>
        <taxon>Bacteria</taxon>
        <taxon>Bacillati</taxon>
        <taxon>Actinomycetota</taxon>
        <taxon>Actinomycetes</taxon>
        <taxon>Streptosporangiales</taxon>
        <taxon>Streptosporangiaceae</taxon>
        <taxon>Nonomuraea</taxon>
    </lineage>
</organism>
<keyword evidence="4" id="KW-0472">Membrane</keyword>
<keyword evidence="3" id="KW-0443">Lipid metabolism</keyword>
<evidence type="ECO:0000313" key="5">
    <source>
        <dbReference type="EMBL" id="PZG12506.1"/>
    </source>
</evidence>
<dbReference type="AlphaFoldDB" id="A0A2W2DKN4"/>
<feature type="transmembrane region" description="Helical" evidence="4">
    <location>
        <begin position="68"/>
        <end position="88"/>
    </location>
</feature>
<comment type="caution">
    <text evidence="5">The sequence shown here is derived from an EMBL/GenBank/DDBJ whole genome shotgun (WGS) entry which is preliminary data.</text>
</comment>
<keyword evidence="6" id="KW-1185">Reference proteome</keyword>
<feature type="transmembrane region" description="Helical" evidence="4">
    <location>
        <begin position="41"/>
        <end position="61"/>
    </location>
</feature>
<evidence type="ECO:0000256" key="4">
    <source>
        <dbReference type="SAM" id="Phobius"/>
    </source>
</evidence>
<dbReference type="Proteomes" id="UP000249304">
    <property type="component" value="Unassembled WGS sequence"/>
</dbReference>
<keyword evidence="4" id="KW-0812">Transmembrane</keyword>
<dbReference type="GO" id="GO:0016042">
    <property type="term" value="P:lipid catabolic process"/>
    <property type="evidence" value="ECO:0007669"/>
    <property type="project" value="UniProtKB-KW"/>
</dbReference>